<name>A0A1I8G655_9PLAT</name>
<evidence type="ECO:0000313" key="1">
    <source>
        <dbReference type="Proteomes" id="UP000095280"/>
    </source>
</evidence>
<dbReference type="WBParaSite" id="maker-uti_cns_0000862-snap-gene-1.5-mRNA-1">
    <property type="protein sequence ID" value="maker-uti_cns_0000862-snap-gene-1.5-mRNA-1"/>
    <property type="gene ID" value="maker-uti_cns_0000862-snap-gene-1.5"/>
</dbReference>
<sequence>TASSAAPAKSASLSFLGSESVSNYQDNVLVSKQHRYAHVRSFICTSPKRPLMCRRANLRGQAKSGVGGVCRTRLKQNLDEYIMTFKTMLAELSFGFWTGLTKTFCRHLAPSDALERTMILIFTIGAAEQGIVERDCLLRIFKRVFGQVDVVVSDVKDTVELEKQIEVSDAICLNKRRKVLHVVKNNDNRNDTETHEKNRSDVFWSYDLQALSMEKFEEILRENHNDNSFSSPGESFAWQLAAGFLGYVLPNMRHQIRSSLLDTQGLIREQVLTNFGLTDIDPSNILVVAKYFLLLDERAVSSQHQPVSCVCPQMLFPGCSKVSTASTELCLEFDSPGYKKRVTAYLLQLERPLTKDQSTYSHAVVFCGYAAPMFVMQKLRMADQDKTAMFQQFRDELRFIQSHPRANSILRELSDTSSEEVAESEPSSLHVIDIAEDGDSLRSQMLAAVEDFLLIDEWSFVSRAAQQSSSESVVRDELPLMSMAFAMAANTWIGFAQPLNMQQLSSSAEPIPFDLPYTFVIPKSGRYPDESKFLSQLAELGAQSSMHEFRAASGRRYSFRVHDWRSRRIAFEIPTCVLGIRKQAECRFGGIRTGDVRAHLAEFRDALAKFAEEEGNRFSVVEWDDVTGFDECFVTEPNNIENELRFIQSHPRANSILRELSDTSSEEVAESEPSSLHVIDIAEDGDSLRSQMLAAVEDFLLIDEWSFVSRAAQQSSAESVRDELPLMSMAFAMAANTWIGFAQPLNMQQLSSSGEPIPFDLPYTFVIPKSGRYPDESKFLSRLAELGAQSSVHEFRAASGRRYSFRVHDWRSRRIAFEIPTCVLGIRKQAECRFGGIRTGDVRAHLAEFRDALVKFAEEGGNRFNVVEWDDVTGFEDESSSMDPSADFAASFFEMLHVYDDVICQ</sequence>
<proteinExistence type="predicted"/>
<accession>A0A1I8G655</accession>
<organism evidence="1 2">
    <name type="scientific">Macrostomum lignano</name>
    <dbReference type="NCBI Taxonomy" id="282301"/>
    <lineage>
        <taxon>Eukaryota</taxon>
        <taxon>Metazoa</taxon>
        <taxon>Spiralia</taxon>
        <taxon>Lophotrochozoa</taxon>
        <taxon>Platyhelminthes</taxon>
        <taxon>Rhabditophora</taxon>
        <taxon>Macrostomorpha</taxon>
        <taxon>Macrostomida</taxon>
        <taxon>Macrostomidae</taxon>
        <taxon>Macrostomum</taxon>
    </lineage>
</organism>
<reference evidence="2" key="1">
    <citation type="submission" date="2016-11" db="UniProtKB">
        <authorList>
            <consortium name="WormBaseParasite"/>
        </authorList>
    </citation>
    <scope>IDENTIFICATION</scope>
</reference>
<protein>
    <submittedName>
        <fullName evidence="2">VWFA domain-containing protein</fullName>
    </submittedName>
</protein>
<evidence type="ECO:0000313" key="2">
    <source>
        <dbReference type="WBParaSite" id="maker-uti_cns_0000862-snap-gene-1.5-mRNA-1"/>
    </source>
</evidence>
<keyword evidence="1" id="KW-1185">Reference proteome</keyword>
<dbReference type="Proteomes" id="UP000095280">
    <property type="component" value="Unplaced"/>
</dbReference>
<dbReference type="AlphaFoldDB" id="A0A1I8G655"/>